<reference evidence="1" key="2">
    <citation type="submission" date="2002-12" db="EMBL/GenBank/DDBJ databases">
        <title>Complete nucleotide sequence of the linear plasmid pSV2 from Streptomyces violaceoruber SANK95570.</title>
        <authorList>
            <person name="Spatz K."/>
            <person name="Scholz C.J."/>
            <person name="Redenbach M."/>
        </authorList>
    </citation>
    <scope>NUCLEOTIDE SEQUENCE</scope>
    <source>
        <strain evidence="1">SANK95570</strain>
        <plasmid evidence="1">pSV2</plasmid>
    </source>
</reference>
<organism evidence="1">
    <name type="scientific">Streptomyces violaceoruber</name>
    <dbReference type="NCBI Taxonomy" id="1935"/>
    <lineage>
        <taxon>Bacteria</taxon>
        <taxon>Bacillati</taxon>
        <taxon>Actinomycetota</taxon>
        <taxon>Actinomycetes</taxon>
        <taxon>Kitasatosporales</taxon>
        <taxon>Streptomycetaceae</taxon>
        <taxon>Streptomyces</taxon>
        <taxon>Streptomyces violaceoruber group</taxon>
    </lineage>
</organism>
<dbReference type="EMBL" id="AY211023">
    <property type="protein sequence ID" value="AAO50183.1"/>
    <property type="molecule type" value="Genomic_DNA"/>
</dbReference>
<keyword evidence="1" id="KW-0614">Plasmid</keyword>
<name>Q849E1_STRVN</name>
<geneLocation type="plasmid" evidence="1">
    <name>pSV2</name>
</geneLocation>
<reference evidence="1" key="1">
    <citation type="journal article" date="2002" name="FEMS Microbiol. Lett.">
        <title>Characterization of the Streptomyces violaceoruber SANK95570 plasmids pSV1 and pSV2.</title>
        <authorList>
            <person name="Spatz K."/>
            <person name="Kohn H."/>
            <person name="Redenbach M."/>
        </authorList>
    </citation>
    <scope>NUCLEOTIDE SEQUENCE</scope>
    <source>
        <strain evidence="1">SANK95570</strain>
        <plasmid evidence="1">pSV2</plasmid>
    </source>
</reference>
<evidence type="ECO:0000313" key="1">
    <source>
        <dbReference type="EMBL" id="AAO50183.1"/>
    </source>
</evidence>
<sequence>MHAITEMQPIITKWSDRNVWTHAVNDAGYAVTRR</sequence>
<proteinExistence type="predicted"/>
<protein>
    <submittedName>
        <fullName evidence="1">Uncharacterized protein</fullName>
    </submittedName>
</protein>
<dbReference type="AlphaFoldDB" id="Q849E1"/>
<gene>
    <name evidence="1" type="primary">pSV2.99</name>
</gene>
<accession>Q849E1</accession>